<accession>A0A915EEI7</accession>
<sequence>MENKNIVAVILNLSVEEHPWTRTISRRVIRNLLTDPLRCAEGVHPASKFVGELVLQALQKPSETKQQKALTTRYLCLLEGLLHKMPKTIFRQLAERILNLGSTGDQMVKCAAFQCIQKTLLQHPGENSLPIETNIELIHVLRSLKTPSDVSVCAYWLKALVEAHICAQLFNWKSSALCETVFSSSLRLINCCVQQNSRAAIAFLDHLYASLIERTQSVDKSDKECWTWTLKTMAGLVEESQSSIVGECFTRVLRKLAEMRDKDVCICAASIDDVFCSAIRHVGIEAVIQAVPLVFTTSESAVDFKRSWLLPLLTKSVKNGSVAFYMKYFVPMAMSLHEHLAELPELQAKLCATAEAQIWALLPKVLDSNPTDFQDTFPSLCPILGAVLNERADLRMSILEALRATLKFSSTCDAAKEIMQARARTSYQSYQTSHPGDHSSICGCHPTDLISTYIQHAVEKVQEADSSLQKKALIMDILIAMSKGANTASLFMIIEAIKNWFSSSDAQMQKKAYRLLAEIYRRTRDPSLNENGSSKVASCAWPWRIATYRSVACSLADLETLQHSYDIDCPKTSALDECEPDEQGSVIRSLAWSVSTEVNALASRLLRILCVRLPGYALEQYKEIIVNAVFLAKPTRTSAARKANVILLEALLDKFGMETLVRCAGKQIGWVKQLKNLEKRRRRREGKKHRAVGNGAGDEDMEGAEELDEDLDEGDEEGNSEVSSDNFIIK</sequence>
<keyword evidence="3" id="KW-1185">Reference proteome</keyword>
<feature type="compositionally biased region" description="Acidic residues" evidence="1">
    <location>
        <begin position="697"/>
        <end position="719"/>
    </location>
</feature>
<dbReference type="Pfam" id="PF08161">
    <property type="entry name" value="RRP12_HEAT"/>
    <property type="match status" value="1"/>
</dbReference>
<evidence type="ECO:0000313" key="3">
    <source>
        <dbReference type="Proteomes" id="UP000887574"/>
    </source>
</evidence>
<dbReference type="WBParaSite" id="jg526">
    <property type="protein sequence ID" value="jg526"/>
    <property type="gene ID" value="jg526"/>
</dbReference>
<dbReference type="SUPFAM" id="SSF48371">
    <property type="entry name" value="ARM repeat"/>
    <property type="match status" value="1"/>
</dbReference>
<reference evidence="4" key="1">
    <citation type="submission" date="2022-11" db="UniProtKB">
        <authorList>
            <consortium name="WormBaseParasite"/>
        </authorList>
    </citation>
    <scope>IDENTIFICATION</scope>
</reference>
<dbReference type="AlphaFoldDB" id="A0A915EEI7"/>
<dbReference type="InterPro" id="IPR012978">
    <property type="entry name" value="HEAT_RRP12"/>
</dbReference>
<feature type="compositionally biased region" description="Polar residues" evidence="1">
    <location>
        <begin position="720"/>
        <end position="730"/>
    </location>
</feature>
<dbReference type="PANTHER" id="PTHR48287">
    <property type="entry name" value="ARM REPEAT SUPERFAMILY PROTEIN"/>
    <property type="match status" value="1"/>
</dbReference>
<evidence type="ECO:0000313" key="4">
    <source>
        <dbReference type="WBParaSite" id="jg526"/>
    </source>
</evidence>
<evidence type="ECO:0000259" key="2">
    <source>
        <dbReference type="Pfam" id="PF08161"/>
    </source>
</evidence>
<feature type="compositionally biased region" description="Basic residues" evidence="1">
    <location>
        <begin position="681"/>
        <end position="691"/>
    </location>
</feature>
<name>A0A915EEI7_9BILA</name>
<feature type="domain" description="RRP12 HEAT" evidence="2">
    <location>
        <begin position="219"/>
        <end position="422"/>
    </location>
</feature>
<dbReference type="PANTHER" id="PTHR48287:SF1">
    <property type="entry name" value="ARM REPEAT SUPERFAMILY PROTEIN"/>
    <property type="match status" value="1"/>
</dbReference>
<dbReference type="InterPro" id="IPR052087">
    <property type="entry name" value="RRP12"/>
</dbReference>
<proteinExistence type="predicted"/>
<dbReference type="Proteomes" id="UP000887574">
    <property type="component" value="Unplaced"/>
</dbReference>
<dbReference type="InterPro" id="IPR016024">
    <property type="entry name" value="ARM-type_fold"/>
</dbReference>
<protein>
    <submittedName>
        <fullName evidence="4">Ribosomal RNA-processing protein 12-like conserved domain-containing protein</fullName>
    </submittedName>
</protein>
<organism evidence="3 4">
    <name type="scientific">Ditylenchus dipsaci</name>
    <dbReference type="NCBI Taxonomy" id="166011"/>
    <lineage>
        <taxon>Eukaryota</taxon>
        <taxon>Metazoa</taxon>
        <taxon>Ecdysozoa</taxon>
        <taxon>Nematoda</taxon>
        <taxon>Chromadorea</taxon>
        <taxon>Rhabditida</taxon>
        <taxon>Tylenchina</taxon>
        <taxon>Tylenchomorpha</taxon>
        <taxon>Sphaerularioidea</taxon>
        <taxon>Anguinidae</taxon>
        <taxon>Anguininae</taxon>
        <taxon>Ditylenchus</taxon>
    </lineage>
</organism>
<dbReference type="GO" id="GO:0005634">
    <property type="term" value="C:nucleus"/>
    <property type="evidence" value="ECO:0007669"/>
    <property type="project" value="UniProtKB-SubCell"/>
</dbReference>
<feature type="region of interest" description="Disordered" evidence="1">
    <location>
        <begin position="681"/>
        <end position="730"/>
    </location>
</feature>
<evidence type="ECO:0000256" key="1">
    <source>
        <dbReference type="SAM" id="MobiDB-lite"/>
    </source>
</evidence>